<dbReference type="Proteomes" id="UP000054466">
    <property type="component" value="Unassembled WGS sequence"/>
</dbReference>
<evidence type="ECO:0000313" key="2">
    <source>
        <dbReference type="Proteomes" id="UP000054466"/>
    </source>
</evidence>
<protein>
    <submittedName>
        <fullName evidence="1">Uncharacterized protein</fullName>
    </submittedName>
</protein>
<dbReference type="EMBL" id="KN847046">
    <property type="protein sequence ID" value="KIW23260.1"/>
    <property type="molecule type" value="Genomic_DNA"/>
</dbReference>
<accession>A0A0D2BY46</accession>
<dbReference type="OrthoDB" id="4144482at2759"/>
<sequence>MTLGDLTIIWLKKTGKPQGIRCEGSSLELEADIPYGYDYFVDTQTFTLRMAFPSHKHEFVHTQLILVLPQRLQQLWSLHQAPSPFSIWSSAAIKDGRGSIFIPDNQIICEDIKLPILVLEVGDSQSIKSLNKKAFRYIQAGSGNIRYVVTLKLHRDSQAVDLTLSIPMFTSNGPLTVLEVESTSQTIRNIKGEHGNGAGLVMSVDHMTLAELLPKSIRDRTIVISGELWGIIRSAEKMEEATNPGYFSDIPLSFVRSPSPASTSPIKSDQEE</sequence>
<dbReference type="HOGENOM" id="CLU_1023090_0_0_1"/>
<reference evidence="1 2" key="1">
    <citation type="submission" date="2015-01" db="EMBL/GenBank/DDBJ databases">
        <title>The Genome Sequence of Cladophialophora immunda CBS83496.</title>
        <authorList>
            <consortium name="The Broad Institute Genomics Platform"/>
            <person name="Cuomo C."/>
            <person name="de Hoog S."/>
            <person name="Gorbushina A."/>
            <person name="Stielow B."/>
            <person name="Teixiera M."/>
            <person name="Abouelleil A."/>
            <person name="Chapman S.B."/>
            <person name="Priest M."/>
            <person name="Young S.K."/>
            <person name="Wortman J."/>
            <person name="Nusbaum C."/>
            <person name="Birren B."/>
        </authorList>
    </citation>
    <scope>NUCLEOTIDE SEQUENCE [LARGE SCALE GENOMIC DNA]</scope>
    <source>
        <strain evidence="1 2">CBS 83496</strain>
    </source>
</reference>
<keyword evidence="2" id="KW-1185">Reference proteome</keyword>
<dbReference type="VEuPathDB" id="FungiDB:PV07_11471"/>
<dbReference type="AlphaFoldDB" id="A0A0D2BY46"/>
<dbReference type="RefSeq" id="XP_016243476.1">
    <property type="nucleotide sequence ID" value="XM_016398914.1"/>
</dbReference>
<dbReference type="GeneID" id="27350665"/>
<proteinExistence type="predicted"/>
<evidence type="ECO:0000313" key="1">
    <source>
        <dbReference type="EMBL" id="KIW23260.1"/>
    </source>
</evidence>
<name>A0A0D2BY46_9EURO</name>
<gene>
    <name evidence="1" type="ORF">PV07_11471</name>
</gene>
<organism evidence="1 2">
    <name type="scientific">Cladophialophora immunda</name>
    <dbReference type="NCBI Taxonomy" id="569365"/>
    <lineage>
        <taxon>Eukaryota</taxon>
        <taxon>Fungi</taxon>
        <taxon>Dikarya</taxon>
        <taxon>Ascomycota</taxon>
        <taxon>Pezizomycotina</taxon>
        <taxon>Eurotiomycetes</taxon>
        <taxon>Chaetothyriomycetidae</taxon>
        <taxon>Chaetothyriales</taxon>
        <taxon>Herpotrichiellaceae</taxon>
        <taxon>Cladophialophora</taxon>
    </lineage>
</organism>